<evidence type="ECO:0000313" key="3">
    <source>
        <dbReference type="Proteomes" id="UP001203297"/>
    </source>
</evidence>
<accession>A0AAD4LWR9</accession>
<proteinExistence type="predicted"/>
<evidence type="ECO:0000256" key="1">
    <source>
        <dbReference type="SAM" id="MobiDB-lite"/>
    </source>
</evidence>
<comment type="caution">
    <text evidence="2">The sequence shown here is derived from an EMBL/GenBank/DDBJ whole genome shotgun (WGS) entry which is preliminary data.</text>
</comment>
<dbReference type="Proteomes" id="UP001203297">
    <property type="component" value="Unassembled WGS sequence"/>
</dbReference>
<evidence type="ECO:0000313" key="2">
    <source>
        <dbReference type="EMBL" id="KAI0292642.1"/>
    </source>
</evidence>
<protein>
    <submittedName>
        <fullName evidence="2">Uncharacterized protein</fullName>
    </submittedName>
</protein>
<dbReference type="EMBL" id="WTXG01000115">
    <property type="protein sequence ID" value="KAI0292642.1"/>
    <property type="molecule type" value="Genomic_DNA"/>
</dbReference>
<gene>
    <name evidence="2" type="ORF">B0F90DRAFT_1768883</name>
</gene>
<sequence>MAAAATTLHRVRGPGQNGPDSFLSYLNLRRSTCITHAPSGWLSSSPGCQKCPGN</sequence>
<name>A0AAD4LWR9_9AGAM</name>
<feature type="region of interest" description="Disordered" evidence="1">
    <location>
        <begin position="1"/>
        <end position="20"/>
    </location>
</feature>
<reference evidence="2" key="1">
    <citation type="journal article" date="2022" name="New Phytol.">
        <title>Evolutionary transition to the ectomycorrhizal habit in the genomes of a hyperdiverse lineage of mushroom-forming fungi.</title>
        <authorList>
            <person name="Looney B."/>
            <person name="Miyauchi S."/>
            <person name="Morin E."/>
            <person name="Drula E."/>
            <person name="Courty P.E."/>
            <person name="Kohler A."/>
            <person name="Kuo A."/>
            <person name="LaButti K."/>
            <person name="Pangilinan J."/>
            <person name="Lipzen A."/>
            <person name="Riley R."/>
            <person name="Andreopoulos W."/>
            <person name="He G."/>
            <person name="Johnson J."/>
            <person name="Nolan M."/>
            <person name="Tritt A."/>
            <person name="Barry K.W."/>
            <person name="Grigoriev I.V."/>
            <person name="Nagy L.G."/>
            <person name="Hibbett D."/>
            <person name="Henrissat B."/>
            <person name="Matheny P.B."/>
            <person name="Labbe J."/>
            <person name="Martin F.M."/>
        </authorList>
    </citation>
    <scope>NUCLEOTIDE SEQUENCE</scope>
    <source>
        <strain evidence="2">BPL690</strain>
    </source>
</reference>
<organism evidence="2 3">
    <name type="scientific">Multifurca ochricompacta</name>
    <dbReference type="NCBI Taxonomy" id="376703"/>
    <lineage>
        <taxon>Eukaryota</taxon>
        <taxon>Fungi</taxon>
        <taxon>Dikarya</taxon>
        <taxon>Basidiomycota</taxon>
        <taxon>Agaricomycotina</taxon>
        <taxon>Agaricomycetes</taxon>
        <taxon>Russulales</taxon>
        <taxon>Russulaceae</taxon>
        <taxon>Multifurca</taxon>
    </lineage>
</organism>
<keyword evidence="3" id="KW-1185">Reference proteome</keyword>
<dbReference type="AlphaFoldDB" id="A0AAD4LWR9"/>